<gene>
    <name evidence="1" type="ORF">XELAEV_18039629mg</name>
</gene>
<dbReference type="AlphaFoldDB" id="A0A974H8A5"/>
<dbReference type="Proteomes" id="UP000694892">
    <property type="component" value="Chromosome 8L"/>
</dbReference>
<reference evidence="2" key="1">
    <citation type="journal article" date="2016" name="Nature">
        <title>Genome evolution in the allotetraploid frog Xenopus laevis.</title>
        <authorList>
            <person name="Session A.M."/>
            <person name="Uno Y."/>
            <person name="Kwon T."/>
            <person name="Chapman J.A."/>
            <person name="Toyoda A."/>
            <person name="Takahashi S."/>
            <person name="Fukui A."/>
            <person name="Hikosaka A."/>
            <person name="Suzuki A."/>
            <person name="Kondo M."/>
            <person name="van Heeringen S.J."/>
            <person name="Quigley I."/>
            <person name="Heinz S."/>
            <person name="Ogino H."/>
            <person name="Ochi H."/>
            <person name="Hellsten U."/>
            <person name="Lyons J.B."/>
            <person name="Simakov O."/>
            <person name="Putnam N."/>
            <person name="Stites J."/>
            <person name="Kuroki Y."/>
            <person name="Tanaka T."/>
            <person name="Michiue T."/>
            <person name="Watanabe M."/>
            <person name="Bogdanovic O."/>
            <person name="Lister R."/>
            <person name="Georgiou G."/>
            <person name="Paranjpe S.S."/>
            <person name="van Kruijsbergen I."/>
            <person name="Shu S."/>
            <person name="Carlson J."/>
            <person name="Kinoshita T."/>
            <person name="Ohta Y."/>
            <person name="Mawaribuchi S."/>
            <person name="Jenkins J."/>
            <person name="Grimwood J."/>
            <person name="Schmutz J."/>
            <person name="Mitros T."/>
            <person name="Mozaffari S.V."/>
            <person name="Suzuki Y."/>
            <person name="Haramoto Y."/>
            <person name="Yamamoto T.S."/>
            <person name="Takagi C."/>
            <person name="Heald R."/>
            <person name="Miller K."/>
            <person name="Haudenschild C."/>
            <person name="Kitzman J."/>
            <person name="Nakayama T."/>
            <person name="Izutsu Y."/>
            <person name="Robert J."/>
            <person name="Fortriede J."/>
            <person name="Burns K."/>
            <person name="Lotay V."/>
            <person name="Karimi K."/>
            <person name="Yasuoka Y."/>
            <person name="Dichmann D.S."/>
            <person name="Flajnik M.F."/>
            <person name="Houston D.W."/>
            <person name="Shendure J."/>
            <person name="DuPasquier L."/>
            <person name="Vize P.D."/>
            <person name="Zorn A.M."/>
            <person name="Ito M."/>
            <person name="Marcotte E.M."/>
            <person name="Wallingford J.B."/>
            <person name="Ito Y."/>
            <person name="Asashima M."/>
            <person name="Ueno N."/>
            <person name="Matsuda Y."/>
            <person name="Veenstra G.J."/>
            <person name="Fujiyama A."/>
            <person name="Harland R.M."/>
            <person name="Taira M."/>
            <person name="Rokhsar D.S."/>
        </authorList>
    </citation>
    <scope>NUCLEOTIDE SEQUENCE [LARGE SCALE GENOMIC DNA]</scope>
    <source>
        <strain evidence="2">J</strain>
    </source>
</reference>
<evidence type="ECO:0000313" key="2">
    <source>
        <dbReference type="Proteomes" id="UP000694892"/>
    </source>
</evidence>
<organism evidence="1 2">
    <name type="scientific">Xenopus laevis</name>
    <name type="common">African clawed frog</name>
    <dbReference type="NCBI Taxonomy" id="8355"/>
    <lineage>
        <taxon>Eukaryota</taxon>
        <taxon>Metazoa</taxon>
        <taxon>Chordata</taxon>
        <taxon>Craniata</taxon>
        <taxon>Vertebrata</taxon>
        <taxon>Euteleostomi</taxon>
        <taxon>Amphibia</taxon>
        <taxon>Batrachia</taxon>
        <taxon>Anura</taxon>
        <taxon>Pipoidea</taxon>
        <taxon>Pipidae</taxon>
        <taxon>Xenopodinae</taxon>
        <taxon>Xenopus</taxon>
        <taxon>Xenopus</taxon>
    </lineage>
</organism>
<name>A0A974H8A5_XENLA</name>
<evidence type="ECO:0000313" key="1">
    <source>
        <dbReference type="EMBL" id="OCT68330.1"/>
    </source>
</evidence>
<accession>A0A974H8A5</accession>
<protein>
    <submittedName>
        <fullName evidence="1">Uncharacterized protein</fullName>
    </submittedName>
</protein>
<sequence length="93" mass="10932">MTISDSASFFLLHCNELSPARYQNSIISTLITVAKSLIPLFWKSNVMPILKDWVKVNEVYQFAPYKIDVSKPKQQENFIQKWFHWLQLAEMPV</sequence>
<dbReference type="EMBL" id="CM004480">
    <property type="protein sequence ID" value="OCT68330.1"/>
    <property type="molecule type" value="Genomic_DNA"/>
</dbReference>
<proteinExistence type="predicted"/>